<dbReference type="EMBL" id="CP027062">
    <property type="protein sequence ID" value="AVI49680.1"/>
    <property type="molecule type" value="Genomic_DNA"/>
</dbReference>
<evidence type="ECO:0000256" key="1">
    <source>
        <dbReference type="SAM" id="SignalP"/>
    </source>
</evidence>
<dbReference type="AlphaFoldDB" id="A0A2S0HSN3"/>
<evidence type="ECO:0000313" key="3">
    <source>
        <dbReference type="Proteomes" id="UP000238442"/>
    </source>
</evidence>
<dbReference type="Pfam" id="PF09912">
    <property type="entry name" value="DUF2141"/>
    <property type="match status" value="1"/>
</dbReference>
<dbReference type="InterPro" id="IPR018673">
    <property type="entry name" value="DUF2141"/>
</dbReference>
<sequence>MKTILLTIMMFLTSFILKAQDQPKIDTASNEGVTITVTVPVPSEDGTVIAGLFNEETFLKSAPLVGQESNVVDGKATLTFKNIMPGTYAITLFHDKNGNKQMDFEVNGMPKEMYGVSNNVMSMGPPQWNDAKFEVAKESLNLEIVM</sequence>
<dbReference type="KEGG" id="aue:C5O00_00270"/>
<name>A0A2S0HSN3_9FLAO</name>
<evidence type="ECO:0000313" key="2">
    <source>
        <dbReference type="EMBL" id="AVI49680.1"/>
    </source>
</evidence>
<protein>
    <recommendedName>
        <fullName evidence="4">DUF2141 domain-containing protein</fullName>
    </recommendedName>
</protein>
<organism evidence="2 3">
    <name type="scientific">Pukyongia salina</name>
    <dbReference type="NCBI Taxonomy" id="2094025"/>
    <lineage>
        <taxon>Bacteria</taxon>
        <taxon>Pseudomonadati</taxon>
        <taxon>Bacteroidota</taxon>
        <taxon>Flavobacteriia</taxon>
        <taxon>Flavobacteriales</taxon>
        <taxon>Flavobacteriaceae</taxon>
        <taxon>Pukyongia</taxon>
    </lineage>
</organism>
<keyword evidence="3" id="KW-1185">Reference proteome</keyword>
<gene>
    <name evidence="2" type="ORF">C5O00_00270</name>
</gene>
<keyword evidence="1" id="KW-0732">Signal</keyword>
<dbReference type="RefSeq" id="WP_105213885.1">
    <property type="nucleotide sequence ID" value="NZ_CP027062.1"/>
</dbReference>
<proteinExistence type="predicted"/>
<feature type="chain" id="PRO_5015758218" description="DUF2141 domain-containing protein" evidence="1">
    <location>
        <begin position="20"/>
        <end position="146"/>
    </location>
</feature>
<accession>A0A2S0HSN3</accession>
<dbReference type="Proteomes" id="UP000238442">
    <property type="component" value="Chromosome"/>
</dbReference>
<evidence type="ECO:0008006" key="4">
    <source>
        <dbReference type="Google" id="ProtNLM"/>
    </source>
</evidence>
<dbReference type="OrthoDB" id="9788332at2"/>
<reference evidence="2 3" key="1">
    <citation type="submission" date="2018-02" db="EMBL/GenBank/DDBJ databases">
        <title>Genomic analysis of the strain RR4-38 isolated from a seawater recirculating aquaculture system.</title>
        <authorList>
            <person name="Kim Y.-S."/>
            <person name="Jang Y.H."/>
            <person name="Kim K.-H."/>
        </authorList>
    </citation>
    <scope>NUCLEOTIDE SEQUENCE [LARGE SCALE GENOMIC DNA]</scope>
    <source>
        <strain evidence="2 3">RR4-38</strain>
    </source>
</reference>
<feature type="signal peptide" evidence="1">
    <location>
        <begin position="1"/>
        <end position="19"/>
    </location>
</feature>